<keyword evidence="4" id="KW-1000">Mitochondrion outer membrane</keyword>
<evidence type="ECO:0000256" key="2">
    <source>
        <dbReference type="ARBA" id="ARBA00010524"/>
    </source>
</evidence>
<evidence type="ECO:0000259" key="14">
    <source>
        <dbReference type="SMART" id="SM00563"/>
    </source>
</evidence>
<dbReference type="InterPro" id="IPR000872">
    <property type="entry name" value="Tafazzin"/>
</dbReference>
<dbReference type="GO" id="GO:0005741">
    <property type="term" value="C:mitochondrial outer membrane"/>
    <property type="evidence" value="ECO:0007669"/>
    <property type="project" value="UniProtKB-SubCell"/>
</dbReference>
<dbReference type="GO" id="GO:0047184">
    <property type="term" value="F:1-acylglycerophosphocholine O-acyltransferase activity"/>
    <property type="evidence" value="ECO:0007669"/>
    <property type="project" value="TreeGrafter"/>
</dbReference>
<evidence type="ECO:0000256" key="6">
    <source>
        <dbReference type="ARBA" id="ARBA00023098"/>
    </source>
</evidence>
<dbReference type="Pfam" id="PF01553">
    <property type="entry name" value="Acyltransferase"/>
    <property type="match status" value="1"/>
</dbReference>
<keyword evidence="3" id="KW-0808">Transferase</keyword>
<sequence length="297" mass="34049">MSRTKWKYRLYPTPIDKRWPRLWRSSSSTLILCVGSLIRLLMRQHSLLAINLPQTQSLLHQIYAKRNRSIVSVMNHSGTWDDLCVTSLLANCKSQLSNPDYMRLTPVAADICFKNWFSSVFFSLGNCVPAYRTLRDPKTGAVQIVGHGVYQESFNFLVSELKRGGRWVNILPQGRVIVGPEKAKETEIRFRWGVGRLIADSEPTPIVLPIWHEGVETINPLADNVFQYFWFGLQALWRGGLPITVNFGEPLDFAPLVQRLKQEGATREAIRIAITDKVQECMMKLRAETIKLHEKRL</sequence>
<evidence type="ECO:0000256" key="10">
    <source>
        <dbReference type="ARBA" id="ARBA00024323"/>
    </source>
</evidence>
<dbReference type="WBParaSite" id="maker-uti_cns_0010603-snap-gene-0.5-mRNA-1">
    <property type="protein sequence ID" value="maker-uti_cns_0010603-snap-gene-0.5-mRNA-1"/>
    <property type="gene ID" value="maker-uti_cns_0010603-snap-gene-0.5"/>
</dbReference>
<keyword evidence="9" id="KW-0012">Acyltransferase</keyword>
<evidence type="ECO:0000256" key="12">
    <source>
        <dbReference type="ARBA" id="ARBA00049543"/>
    </source>
</evidence>
<keyword evidence="6" id="KW-0443">Lipid metabolism</keyword>
<accession>A0A1I8I7V1</accession>
<dbReference type="GO" id="GO:0035965">
    <property type="term" value="P:cardiolipin acyl-chain remodeling"/>
    <property type="evidence" value="ECO:0007669"/>
    <property type="project" value="TreeGrafter"/>
</dbReference>
<comment type="similarity">
    <text evidence="2 13">Belongs to the taffazin family.</text>
</comment>
<evidence type="ECO:0000256" key="9">
    <source>
        <dbReference type="ARBA" id="ARBA00023315"/>
    </source>
</evidence>
<comment type="catalytic activity">
    <reaction evidence="12">
        <text>1,2-di-(9Z-octadecenoyl)-sn-glycero-3-phosphocholine + 1-hexadecanoyl-sn-glycero-3-phosphocholine = 1-hexadecanoyl-2-(9Z-octadecenoyl)-sn-glycero-3-phosphocholine + 1-(9Z-octadecenoyl)-sn-glycero-3-phosphocholine</text>
        <dbReference type="Rhea" id="RHEA:43816"/>
        <dbReference type="ChEBI" id="CHEBI:28610"/>
        <dbReference type="ChEBI" id="CHEBI:72998"/>
        <dbReference type="ChEBI" id="CHEBI:73001"/>
        <dbReference type="ChEBI" id="CHEBI:74669"/>
    </reaction>
    <physiologicalReaction direction="left-to-right" evidence="12">
        <dbReference type="Rhea" id="RHEA:43817"/>
    </physiologicalReaction>
    <physiologicalReaction direction="right-to-left" evidence="12">
        <dbReference type="Rhea" id="RHEA:43818"/>
    </physiologicalReaction>
</comment>
<dbReference type="SUPFAM" id="SSF69593">
    <property type="entry name" value="Glycerol-3-phosphate (1)-acyltransferase"/>
    <property type="match status" value="1"/>
</dbReference>
<proteinExistence type="inferred from homology"/>
<evidence type="ECO:0000256" key="4">
    <source>
        <dbReference type="ARBA" id="ARBA00022787"/>
    </source>
</evidence>
<evidence type="ECO:0000256" key="11">
    <source>
        <dbReference type="ARBA" id="ARBA00047906"/>
    </source>
</evidence>
<dbReference type="PANTHER" id="PTHR12497">
    <property type="entry name" value="TAZ PROTEIN TAFAZZIN"/>
    <property type="match status" value="1"/>
</dbReference>
<protein>
    <recommendedName>
        <fullName evidence="13">Tafazzin family protein</fullName>
    </recommendedName>
</protein>
<keyword evidence="8" id="KW-0472">Membrane</keyword>
<comment type="catalytic activity">
    <reaction evidence="11">
        <text>1'-[1,2-diacyl-sn-glycero-3-phospho],3'-[1-acyl-sn-glycero-3-phospho]-glycerol + a 1,2-diacyl-sn-glycero-3-phosphocholine = a cardiolipin + a 1-acyl-sn-glycero-3-phosphocholine</text>
        <dbReference type="Rhea" id="RHEA:33731"/>
        <dbReference type="ChEBI" id="CHEBI:57643"/>
        <dbReference type="ChEBI" id="CHEBI:58168"/>
        <dbReference type="ChEBI" id="CHEBI:62237"/>
        <dbReference type="ChEBI" id="CHEBI:64743"/>
    </reaction>
    <physiologicalReaction direction="left-to-right" evidence="11">
        <dbReference type="Rhea" id="RHEA:33732"/>
    </physiologicalReaction>
    <physiologicalReaction direction="right-to-left" evidence="11">
        <dbReference type="Rhea" id="RHEA:33733"/>
    </physiologicalReaction>
</comment>
<evidence type="ECO:0000256" key="5">
    <source>
        <dbReference type="ARBA" id="ARBA00022792"/>
    </source>
</evidence>
<dbReference type="GO" id="GO:0007007">
    <property type="term" value="P:inner mitochondrial membrane organization"/>
    <property type="evidence" value="ECO:0007669"/>
    <property type="project" value="TreeGrafter"/>
</dbReference>
<dbReference type="AlphaFoldDB" id="A0A1I8I7V1"/>
<evidence type="ECO:0000313" key="15">
    <source>
        <dbReference type="Proteomes" id="UP000095280"/>
    </source>
</evidence>
<dbReference type="InterPro" id="IPR002123">
    <property type="entry name" value="Plipid/glycerol_acylTrfase"/>
</dbReference>
<evidence type="ECO:0000256" key="1">
    <source>
        <dbReference type="ARBA" id="ARBA00004137"/>
    </source>
</evidence>
<organism evidence="15 16">
    <name type="scientific">Macrostomum lignano</name>
    <dbReference type="NCBI Taxonomy" id="282301"/>
    <lineage>
        <taxon>Eukaryota</taxon>
        <taxon>Metazoa</taxon>
        <taxon>Spiralia</taxon>
        <taxon>Lophotrochozoa</taxon>
        <taxon>Platyhelminthes</taxon>
        <taxon>Rhabditophora</taxon>
        <taxon>Macrostomorpha</taxon>
        <taxon>Macrostomida</taxon>
        <taxon>Macrostomidae</taxon>
        <taxon>Macrostomum</taxon>
    </lineage>
</organism>
<dbReference type="Proteomes" id="UP000095280">
    <property type="component" value="Unplaced"/>
</dbReference>
<dbReference type="PRINTS" id="PR00979">
    <property type="entry name" value="TAFAZZIN"/>
</dbReference>
<keyword evidence="15" id="KW-1185">Reference proteome</keyword>
<evidence type="ECO:0000256" key="13">
    <source>
        <dbReference type="RuleBase" id="RU365062"/>
    </source>
</evidence>
<comment type="subcellular location">
    <subcellularLocation>
        <location evidence="1">Mitochondrion inner membrane</location>
        <topology evidence="1">Peripheral membrane protein</topology>
        <orientation evidence="1">Intermembrane side</orientation>
    </subcellularLocation>
    <subcellularLocation>
        <location evidence="10">Mitochondrion outer membrane</location>
        <topology evidence="10">Peripheral membrane protein</topology>
        <orientation evidence="10">Intermembrane side</orientation>
    </subcellularLocation>
</comment>
<reference evidence="16" key="1">
    <citation type="submission" date="2016-11" db="UniProtKB">
        <authorList>
            <consortium name="WormBaseParasite"/>
        </authorList>
    </citation>
    <scope>IDENTIFICATION</scope>
</reference>
<evidence type="ECO:0000256" key="7">
    <source>
        <dbReference type="ARBA" id="ARBA00023128"/>
    </source>
</evidence>
<feature type="domain" description="Phospholipid/glycerol acyltransferase" evidence="14">
    <location>
        <begin position="70"/>
        <end position="215"/>
    </location>
</feature>
<evidence type="ECO:0000256" key="8">
    <source>
        <dbReference type="ARBA" id="ARBA00023136"/>
    </source>
</evidence>
<name>A0A1I8I7V1_9PLAT</name>
<dbReference type="SMART" id="SM00563">
    <property type="entry name" value="PlsC"/>
    <property type="match status" value="1"/>
</dbReference>
<keyword evidence="5" id="KW-0999">Mitochondrion inner membrane</keyword>
<evidence type="ECO:0000256" key="3">
    <source>
        <dbReference type="ARBA" id="ARBA00022679"/>
    </source>
</evidence>
<keyword evidence="7" id="KW-0496">Mitochondrion</keyword>
<evidence type="ECO:0000313" key="16">
    <source>
        <dbReference type="WBParaSite" id="maker-uti_cns_0010603-snap-gene-0.5-mRNA-1"/>
    </source>
</evidence>
<dbReference type="GO" id="GO:0005743">
    <property type="term" value="C:mitochondrial inner membrane"/>
    <property type="evidence" value="ECO:0007669"/>
    <property type="project" value="UniProtKB-SubCell"/>
</dbReference>
<dbReference type="PANTHER" id="PTHR12497:SF0">
    <property type="entry name" value="TAFAZZIN"/>
    <property type="match status" value="1"/>
</dbReference>